<keyword evidence="2" id="KW-1185">Reference proteome</keyword>
<comment type="caution">
    <text evidence="1">The sequence shown here is derived from an EMBL/GenBank/DDBJ whole genome shotgun (WGS) entry which is preliminary data.</text>
</comment>
<organism evidence="1 2">
    <name type="scientific">Dictyobacter kobayashii</name>
    <dbReference type="NCBI Taxonomy" id="2014872"/>
    <lineage>
        <taxon>Bacteria</taxon>
        <taxon>Bacillati</taxon>
        <taxon>Chloroflexota</taxon>
        <taxon>Ktedonobacteria</taxon>
        <taxon>Ktedonobacterales</taxon>
        <taxon>Dictyobacteraceae</taxon>
        <taxon>Dictyobacter</taxon>
    </lineage>
</organism>
<protein>
    <submittedName>
        <fullName evidence="1">Uncharacterized protein</fullName>
    </submittedName>
</protein>
<gene>
    <name evidence="1" type="ORF">KDK_24320</name>
</gene>
<dbReference type="OrthoDB" id="153860at2"/>
<name>A0A402AHM7_9CHLR</name>
<dbReference type="RefSeq" id="WP_126550138.1">
    <property type="nucleotide sequence ID" value="NZ_BIFS01000001.1"/>
</dbReference>
<accession>A0A402AHM7</accession>
<reference evidence="2" key="1">
    <citation type="submission" date="2018-12" db="EMBL/GenBank/DDBJ databases">
        <title>Tengunoibacter tsumagoiensis gen. nov., sp. nov., Dictyobacter kobayashii sp. nov., D. alpinus sp. nov., and D. joshuensis sp. nov. and description of Dictyobacteraceae fam. nov. within the order Ktedonobacterales isolated from Tengu-no-mugimeshi.</title>
        <authorList>
            <person name="Wang C.M."/>
            <person name="Zheng Y."/>
            <person name="Sakai Y."/>
            <person name="Toyoda A."/>
            <person name="Minakuchi Y."/>
            <person name="Abe K."/>
            <person name="Yokota A."/>
            <person name="Yabe S."/>
        </authorList>
    </citation>
    <scope>NUCLEOTIDE SEQUENCE [LARGE SCALE GENOMIC DNA]</scope>
    <source>
        <strain evidence="2">Uno11</strain>
    </source>
</reference>
<evidence type="ECO:0000313" key="2">
    <source>
        <dbReference type="Proteomes" id="UP000287188"/>
    </source>
</evidence>
<sequence>MIEQAREQVDQDVKQLREWWLYEAAKFLLALMEEAGEPTVPVRVSCGWPSRGGLGQGKHVIGQCFAQEVCADGVSQIFISPRISDSIQVLGTLLHEIIHAAVGCQYGHKKQFSQPAKRLGLVGPPTATQVGPQLREVLQTFVDQVGQYPHAPIVVQVKQKVGSRLRLYECQCEPPVKIRAARDDLNVMCLDCEGGFALMQPEGGDE</sequence>
<evidence type="ECO:0000313" key="1">
    <source>
        <dbReference type="EMBL" id="GCE18632.1"/>
    </source>
</evidence>
<dbReference type="Proteomes" id="UP000287188">
    <property type="component" value="Unassembled WGS sequence"/>
</dbReference>
<dbReference type="AlphaFoldDB" id="A0A402AHM7"/>
<dbReference type="EMBL" id="BIFS01000001">
    <property type="protein sequence ID" value="GCE18632.1"/>
    <property type="molecule type" value="Genomic_DNA"/>
</dbReference>
<proteinExistence type="predicted"/>